<dbReference type="RefSeq" id="WP_049726898.1">
    <property type="nucleotide sequence ID" value="NZ_CP012154.1"/>
</dbReference>
<dbReference type="Gene3D" id="3.30.70.270">
    <property type="match status" value="1"/>
</dbReference>
<dbReference type="InterPro" id="IPR000160">
    <property type="entry name" value="GGDEF_dom"/>
</dbReference>
<comment type="cofactor">
    <cofactor evidence="1">
        <name>Mg(2+)</name>
        <dbReference type="ChEBI" id="CHEBI:18420"/>
    </cofactor>
</comment>
<dbReference type="Proteomes" id="UP000066624">
    <property type="component" value="Chromosome"/>
</dbReference>
<dbReference type="Gene3D" id="2.60.40.10">
    <property type="entry name" value="Immunoglobulins"/>
    <property type="match status" value="1"/>
</dbReference>
<dbReference type="GO" id="GO:0043709">
    <property type="term" value="P:cell adhesion involved in single-species biofilm formation"/>
    <property type="evidence" value="ECO:0007669"/>
    <property type="project" value="TreeGrafter"/>
</dbReference>
<dbReference type="CDD" id="cd01949">
    <property type="entry name" value="GGDEF"/>
    <property type="match status" value="1"/>
</dbReference>
<dbReference type="GO" id="GO:1902201">
    <property type="term" value="P:negative regulation of bacterial-type flagellum-dependent cell motility"/>
    <property type="evidence" value="ECO:0007669"/>
    <property type="project" value="TreeGrafter"/>
</dbReference>
<evidence type="ECO:0000313" key="4">
    <source>
        <dbReference type="EMBL" id="AKS43410.1"/>
    </source>
</evidence>
<evidence type="ECO:0000256" key="2">
    <source>
        <dbReference type="ARBA" id="ARBA00012528"/>
    </source>
</evidence>
<evidence type="ECO:0000256" key="1">
    <source>
        <dbReference type="ARBA" id="ARBA00001946"/>
    </source>
</evidence>
<dbReference type="SUPFAM" id="SSF55073">
    <property type="entry name" value="Nucleotide cyclase"/>
    <property type="match status" value="1"/>
</dbReference>
<dbReference type="STRING" id="1579979.WM2015_3058"/>
<dbReference type="FunFam" id="3.30.70.270:FF:000001">
    <property type="entry name" value="Diguanylate cyclase domain protein"/>
    <property type="match status" value="1"/>
</dbReference>
<evidence type="ECO:0000256" key="3">
    <source>
        <dbReference type="ARBA" id="ARBA00034247"/>
    </source>
</evidence>
<protein>
    <recommendedName>
        <fullName evidence="2">diguanylate cyclase</fullName>
        <ecNumber evidence="2">2.7.7.65</ecNumber>
    </recommendedName>
</protein>
<dbReference type="Pfam" id="PF00990">
    <property type="entry name" value="GGDEF"/>
    <property type="match status" value="1"/>
</dbReference>
<evidence type="ECO:0000313" key="5">
    <source>
        <dbReference type="Proteomes" id="UP000066624"/>
    </source>
</evidence>
<organism evidence="4 5">
    <name type="scientific">Wenzhouxiangella marina</name>
    <dbReference type="NCBI Taxonomy" id="1579979"/>
    <lineage>
        <taxon>Bacteria</taxon>
        <taxon>Pseudomonadati</taxon>
        <taxon>Pseudomonadota</taxon>
        <taxon>Gammaproteobacteria</taxon>
        <taxon>Chromatiales</taxon>
        <taxon>Wenzhouxiangellaceae</taxon>
        <taxon>Wenzhouxiangella</taxon>
    </lineage>
</organism>
<dbReference type="PANTHER" id="PTHR45138">
    <property type="entry name" value="REGULATORY COMPONENTS OF SENSORY TRANSDUCTION SYSTEM"/>
    <property type="match status" value="1"/>
</dbReference>
<dbReference type="AlphaFoldDB" id="A0A0K0Y0G1"/>
<dbReference type="EMBL" id="CP012154">
    <property type="protein sequence ID" value="AKS43410.1"/>
    <property type="molecule type" value="Genomic_DNA"/>
</dbReference>
<dbReference type="OrthoDB" id="176203at2"/>
<dbReference type="PROSITE" id="PS50887">
    <property type="entry name" value="GGDEF"/>
    <property type="match status" value="1"/>
</dbReference>
<reference evidence="4 5" key="1">
    <citation type="submission" date="2015-07" db="EMBL/GenBank/DDBJ databases">
        <authorList>
            <person name="Noorani M."/>
        </authorList>
    </citation>
    <scope>NUCLEOTIDE SEQUENCE [LARGE SCALE GENOMIC DNA]</scope>
    <source>
        <strain evidence="4 5">KCTC 42284</strain>
    </source>
</reference>
<dbReference type="InterPro" id="IPR029787">
    <property type="entry name" value="Nucleotide_cyclase"/>
</dbReference>
<name>A0A0K0Y0G1_9GAMM</name>
<dbReference type="InterPro" id="IPR050469">
    <property type="entry name" value="Diguanylate_Cyclase"/>
</dbReference>
<dbReference type="EC" id="2.7.7.65" evidence="2"/>
<dbReference type="GO" id="GO:0052621">
    <property type="term" value="F:diguanylate cyclase activity"/>
    <property type="evidence" value="ECO:0007669"/>
    <property type="project" value="UniProtKB-EC"/>
</dbReference>
<dbReference type="SUPFAM" id="SSF63829">
    <property type="entry name" value="Calcium-dependent phosphotriesterase"/>
    <property type="match status" value="2"/>
</dbReference>
<dbReference type="InterPro" id="IPR043128">
    <property type="entry name" value="Rev_trsase/Diguanyl_cyclase"/>
</dbReference>
<keyword evidence="5" id="KW-1185">Reference proteome</keyword>
<dbReference type="GO" id="GO:0005886">
    <property type="term" value="C:plasma membrane"/>
    <property type="evidence" value="ECO:0007669"/>
    <property type="project" value="TreeGrafter"/>
</dbReference>
<dbReference type="PANTHER" id="PTHR45138:SF9">
    <property type="entry name" value="DIGUANYLATE CYCLASE DGCM-RELATED"/>
    <property type="match status" value="1"/>
</dbReference>
<proteinExistence type="predicted"/>
<dbReference type="InterPro" id="IPR013783">
    <property type="entry name" value="Ig-like_fold"/>
</dbReference>
<sequence>MDQDEAQSARLTGWRGWRDFGLLLGSILLATIAHAQALHQGLPPTHVIEAPLEATPSFYAVAQSPEGVLFLGGSDGVLSYDGRNWTTTRMPNGRFVRSLKHDGDRRLYVGGYAQFGYIELDAAGEPVFTDLTPPLDSIVDADNLADIWKMEVTPEGVFFSALFHLFRYQPESGELDVWHHPGRLGGLIWHEEELLIQYRGSGLRRYEDGDFHPVPGGEQLLEHVVAFLPLPEGGLLTMGRDGLWRRFHRGHLTHWPAPATLPSPENFDAHLVLPDGSFALGAPDGTVHVLDPDTRVHRAFRIGSGFVSDLSLAVDGGILVQTDLETSHFLWPSSWTRLGPESGLLGRIHRMLPWQGQWLAITNAGVQRFDGRRFEATGWSSFETWDWLTLPSGQGMLADSYDLLEIDPRGDAIKRIENLYPRTLLPSPDDEQLVFVGTELGLAIVDVGESGWRLRFRQEGFTGLVEEILPAGRSELLLSVVGHGLVRARFDPDWERLLDWRVFSEAEGLNYGPDQSVSIVPVGERAWLLSTASGFFQFDGSRAQPAQPVGLPEPDPTATGFKLVRSPRGELWAFRQRELWRQREDGAWLEQDLTPMEPSIVASLSFAEDGQVLVGDQATVLQFEPDIQAIEPAPVSVRLRQVLLTDAQGETRLLPLSGQGLALPHDITSLRFDYGVPSFGRAELHRYRSRMHGYEEDFSDWGRTTRITFSQLEPGVKRFEVEALDSQGRLSRIEPYEFEILPAWYGTLWARILWVLLGLLLFLSMIHALIRWRVRRFEAESRRLSEMVEQRTAELAAANRKLENMANVDGLTGVANRRRLDEYLAEAWQRCQDRACDLAVVLIDVDHFKRYNDTHGHQAGDEALRQVADLLARHLRRNEDVVARYGGEEFMVVLPAADRERAAEVAEHLRQVIESGPLGLTASLGVASVKPGPKRSLKALIERADQALYRAKDGGRNRVEVDES</sequence>
<comment type="catalytic activity">
    <reaction evidence="3">
        <text>2 GTP = 3',3'-c-di-GMP + 2 diphosphate</text>
        <dbReference type="Rhea" id="RHEA:24898"/>
        <dbReference type="ChEBI" id="CHEBI:33019"/>
        <dbReference type="ChEBI" id="CHEBI:37565"/>
        <dbReference type="ChEBI" id="CHEBI:58805"/>
        <dbReference type="EC" id="2.7.7.65"/>
    </reaction>
</comment>
<accession>A0A0K0Y0G1</accession>
<dbReference type="PATRIC" id="fig|1579979.3.peg.3129"/>
<dbReference type="SMART" id="SM00267">
    <property type="entry name" value="GGDEF"/>
    <property type="match status" value="1"/>
</dbReference>
<gene>
    <name evidence="4" type="ORF">WM2015_3058</name>
</gene>
<dbReference type="NCBIfam" id="TIGR00254">
    <property type="entry name" value="GGDEF"/>
    <property type="match status" value="1"/>
</dbReference>
<dbReference type="KEGG" id="wma:WM2015_3058"/>